<dbReference type="GeneID" id="58194178"/>
<keyword evidence="5" id="KW-0812">Transmembrane</keyword>
<dbReference type="OrthoDB" id="187483at2"/>
<evidence type="ECO:0000256" key="3">
    <source>
        <dbReference type="ARBA" id="ARBA00022448"/>
    </source>
</evidence>
<dbReference type="GO" id="GO:0015562">
    <property type="term" value="F:efflux transmembrane transporter activity"/>
    <property type="evidence" value="ECO:0007669"/>
    <property type="project" value="InterPro"/>
</dbReference>
<sequence length="498" mass="56561">MLKRHNRPNVQVKRFPKQLCLSISLISSALFSTSLFAQTFSYNEAEQYVVENAYASQAQQALQQASQLEMEAVKYLGLPRIDLNATAYSFHSETSVPLESSKRRLENSLTRGFDDKLSQWENVLPPDVIDQVGQGFDQVVSDGLNKVPNNVDVTIKDHDVRTSISMVMPLYTGGKITSAKQIATIQAQRSNISEKQQQDSQRFEMIQSYFNVQLQQQLLNASLFNLNAMQEHYNNALKLEQQGFINKGQRMQFEVARNNAERTYQNAKSNLRASEFSLQNLLKTKEDLNLTTPLFVNNTQSQSLDKLLANYDQNSSLIKKLKMDTELANENIKIQQSAKKPSVFAFGEYGIDSKENWIVGVMAKYNLFSGIDNNKNIRAAELKKYAAELMTERTKQEVENVIYKSYSELNSSQTSHQLLTQNIKAAQENLRIQQLSFKEGMGTATQVIDAQNALSALKSEMSINAYKYILSLATLLQSYGSIDEFKLYVNQPRTDYIR</sequence>
<evidence type="ECO:0008006" key="11">
    <source>
        <dbReference type="Google" id="ProtNLM"/>
    </source>
</evidence>
<keyword evidence="10" id="KW-1185">Reference proteome</keyword>
<keyword evidence="6" id="KW-0472">Membrane</keyword>
<dbReference type="GO" id="GO:1990281">
    <property type="term" value="C:efflux pump complex"/>
    <property type="evidence" value="ECO:0007669"/>
    <property type="project" value="TreeGrafter"/>
</dbReference>
<dbReference type="PANTHER" id="PTHR30026:SF5">
    <property type="entry name" value="ABC-TYPE EFFLUX SYSTEM SECRETIN COMPONENT"/>
    <property type="match status" value="1"/>
</dbReference>
<evidence type="ECO:0000256" key="2">
    <source>
        <dbReference type="ARBA" id="ARBA00007613"/>
    </source>
</evidence>
<keyword evidence="4" id="KW-1134">Transmembrane beta strand</keyword>
<dbReference type="Pfam" id="PF02321">
    <property type="entry name" value="OEP"/>
    <property type="match status" value="1"/>
</dbReference>
<comment type="caution">
    <text evidence="9">The sequence shown here is derived from an EMBL/GenBank/DDBJ whole genome shotgun (WGS) entry which is preliminary data.</text>
</comment>
<dbReference type="RefSeq" id="WP_004878452.1">
    <property type="nucleotide sequence ID" value="NZ_AKIQ01000052.1"/>
</dbReference>
<comment type="similarity">
    <text evidence="2">Belongs to the outer membrane factor (OMF) (TC 1.B.17) family.</text>
</comment>
<dbReference type="Proteomes" id="UP000018445">
    <property type="component" value="Unassembled WGS sequence"/>
</dbReference>
<evidence type="ECO:0000256" key="8">
    <source>
        <dbReference type="SAM" id="SignalP"/>
    </source>
</evidence>
<keyword evidence="3" id="KW-0813">Transport</keyword>
<evidence type="ECO:0000313" key="10">
    <source>
        <dbReference type="Proteomes" id="UP000018445"/>
    </source>
</evidence>
<evidence type="ECO:0000256" key="6">
    <source>
        <dbReference type="ARBA" id="ARBA00023136"/>
    </source>
</evidence>
<accession>N8YM58</accession>
<evidence type="ECO:0000313" key="9">
    <source>
        <dbReference type="EMBL" id="ENV37766.1"/>
    </source>
</evidence>
<gene>
    <name evidence="9" type="ORF">F959_01286</name>
</gene>
<dbReference type="InterPro" id="IPR003423">
    <property type="entry name" value="OMP_efflux"/>
</dbReference>
<dbReference type="HOGENOM" id="CLU_012817_9_2_6"/>
<evidence type="ECO:0000256" key="7">
    <source>
        <dbReference type="ARBA" id="ARBA00023237"/>
    </source>
</evidence>
<proteinExistence type="inferred from homology"/>
<feature type="chain" id="PRO_5004137185" description="Transporter" evidence="8">
    <location>
        <begin position="38"/>
        <end position="498"/>
    </location>
</feature>
<evidence type="ECO:0000256" key="1">
    <source>
        <dbReference type="ARBA" id="ARBA00004442"/>
    </source>
</evidence>
<organism evidence="9 10">
    <name type="scientific">Acinetobacter venetianus (strain ATCC 31012 / DSM 23050 / BCRC 14357 / CCUG 45561 / CIP 110063 / KCTC 2702 / LMG 19082 / RAG-1)</name>
    <dbReference type="NCBI Taxonomy" id="1191460"/>
    <lineage>
        <taxon>Bacteria</taxon>
        <taxon>Pseudomonadati</taxon>
        <taxon>Pseudomonadota</taxon>
        <taxon>Gammaproteobacteria</taxon>
        <taxon>Moraxellales</taxon>
        <taxon>Moraxellaceae</taxon>
        <taxon>Acinetobacter</taxon>
    </lineage>
</organism>
<keyword evidence="8" id="KW-0732">Signal</keyword>
<dbReference type="PANTHER" id="PTHR30026">
    <property type="entry name" value="OUTER MEMBRANE PROTEIN TOLC"/>
    <property type="match status" value="1"/>
</dbReference>
<dbReference type="InterPro" id="IPR051906">
    <property type="entry name" value="TolC-like"/>
</dbReference>
<dbReference type="PATRIC" id="fig|1191460.12.peg.1270"/>
<dbReference type="GO" id="GO:0009279">
    <property type="term" value="C:cell outer membrane"/>
    <property type="evidence" value="ECO:0007669"/>
    <property type="project" value="UniProtKB-SubCell"/>
</dbReference>
<name>N8YM58_ACIVR</name>
<dbReference type="EMBL" id="APPO01000009">
    <property type="protein sequence ID" value="ENV37766.1"/>
    <property type="molecule type" value="Genomic_DNA"/>
</dbReference>
<evidence type="ECO:0000256" key="5">
    <source>
        <dbReference type="ARBA" id="ARBA00022692"/>
    </source>
</evidence>
<reference evidence="9 10" key="1">
    <citation type="submission" date="2013-02" db="EMBL/GenBank/DDBJ databases">
        <title>The Genome Sequence of Acinetobacter venetianus CIP 110063.</title>
        <authorList>
            <consortium name="The Broad Institute Genome Sequencing Platform"/>
            <consortium name="The Broad Institute Genome Sequencing Center for Infectious Disease"/>
            <person name="Cerqueira G."/>
            <person name="Feldgarden M."/>
            <person name="Courvalin P."/>
            <person name="Perichon B."/>
            <person name="Grillot-Courvalin C."/>
            <person name="Clermont D."/>
            <person name="Rocha E."/>
            <person name="Yoon E.-J."/>
            <person name="Nemec A."/>
            <person name="Walker B."/>
            <person name="Young S.K."/>
            <person name="Zeng Q."/>
            <person name="Gargeya S."/>
            <person name="Fitzgerald M."/>
            <person name="Haas B."/>
            <person name="Abouelleil A."/>
            <person name="Alvarado L."/>
            <person name="Arachchi H.M."/>
            <person name="Berlin A.M."/>
            <person name="Chapman S.B."/>
            <person name="Dewar J."/>
            <person name="Goldberg J."/>
            <person name="Griggs A."/>
            <person name="Gujja S."/>
            <person name="Hansen M."/>
            <person name="Howarth C."/>
            <person name="Imamovic A."/>
            <person name="Larimer J."/>
            <person name="McCowan C."/>
            <person name="Murphy C."/>
            <person name="Neiman D."/>
            <person name="Pearson M."/>
            <person name="Priest M."/>
            <person name="Roberts A."/>
            <person name="Saif S."/>
            <person name="Shea T."/>
            <person name="Sisk P."/>
            <person name="Sykes S."/>
            <person name="Wortman J."/>
            <person name="Nusbaum C."/>
            <person name="Birren B."/>
        </authorList>
    </citation>
    <scope>NUCLEOTIDE SEQUENCE [LARGE SCALE GENOMIC DNA]</scope>
    <source>
        <strain evidence="10">ATCC 31012 / DSM 23050 / BCRC 14357 / CCUG 45561 / CIP 110063 / KCTC 2702 / LMG 19082 / RAG-1</strain>
    </source>
</reference>
<feature type="signal peptide" evidence="8">
    <location>
        <begin position="1"/>
        <end position="37"/>
    </location>
</feature>
<protein>
    <recommendedName>
        <fullName evidence="11">Transporter</fullName>
    </recommendedName>
</protein>
<comment type="subcellular location">
    <subcellularLocation>
        <location evidence="1">Cell outer membrane</location>
    </subcellularLocation>
</comment>
<dbReference type="AlphaFoldDB" id="N8YM58"/>
<dbReference type="eggNOG" id="COG1538">
    <property type="taxonomic scope" value="Bacteria"/>
</dbReference>
<dbReference type="SUPFAM" id="SSF56954">
    <property type="entry name" value="Outer membrane efflux proteins (OEP)"/>
    <property type="match status" value="1"/>
</dbReference>
<evidence type="ECO:0000256" key="4">
    <source>
        <dbReference type="ARBA" id="ARBA00022452"/>
    </source>
</evidence>
<keyword evidence="7" id="KW-0998">Cell outer membrane</keyword>
<dbReference type="GO" id="GO:0015288">
    <property type="term" value="F:porin activity"/>
    <property type="evidence" value="ECO:0007669"/>
    <property type="project" value="TreeGrafter"/>
</dbReference>
<dbReference type="Gene3D" id="1.20.1600.10">
    <property type="entry name" value="Outer membrane efflux proteins (OEP)"/>
    <property type="match status" value="1"/>
</dbReference>